<proteinExistence type="predicted"/>
<protein>
    <recommendedName>
        <fullName evidence="2">Mitochondrial import inner membrane translocase subunit TIM22</fullName>
    </recommendedName>
</protein>
<reference evidence="1" key="1">
    <citation type="submission" date="2021-01" db="EMBL/GenBank/DDBJ databases">
        <authorList>
            <person name="Corre E."/>
            <person name="Pelletier E."/>
            <person name="Niang G."/>
            <person name="Scheremetjew M."/>
            <person name="Finn R."/>
            <person name="Kale V."/>
            <person name="Holt S."/>
            <person name="Cochrane G."/>
            <person name="Meng A."/>
            <person name="Brown T."/>
            <person name="Cohen L."/>
        </authorList>
    </citation>
    <scope>NUCLEOTIDE SEQUENCE</scope>
    <source>
        <strain evidence="1">SM1012Den-03</strain>
    </source>
</reference>
<dbReference type="AlphaFoldDB" id="A0A7S2PMY0"/>
<evidence type="ECO:0008006" key="2">
    <source>
        <dbReference type="Google" id="ProtNLM"/>
    </source>
</evidence>
<organism evidence="1">
    <name type="scientific">Skeletonema marinoi</name>
    <dbReference type="NCBI Taxonomy" id="267567"/>
    <lineage>
        <taxon>Eukaryota</taxon>
        <taxon>Sar</taxon>
        <taxon>Stramenopiles</taxon>
        <taxon>Ochrophyta</taxon>
        <taxon>Bacillariophyta</taxon>
        <taxon>Coscinodiscophyceae</taxon>
        <taxon>Thalassiosirophycidae</taxon>
        <taxon>Thalassiosirales</taxon>
        <taxon>Skeletonemataceae</taxon>
        <taxon>Skeletonema</taxon>
        <taxon>Skeletonema marinoi-dohrnii complex</taxon>
    </lineage>
</organism>
<dbReference type="EMBL" id="HBGZ01018125">
    <property type="protein sequence ID" value="CAD9608905.1"/>
    <property type="molecule type" value="Transcribed_RNA"/>
</dbReference>
<evidence type="ECO:0000313" key="1">
    <source>
        <dbReference type="EMBL" id="CAD9608905.1"/>
    </source>
</evidence>
<gene>
    <name evidence="1" type="ORF">SMAR0320_LOCUS13053</name>
</gene>
<name>A0A7S2PMY0_9STRA</name>
<accession>A0A7S2PMY0</accession>
<sequence>MSNNELAKNVNRYLSDVATSFLKFSCVGGVWGCFNPIPVAGSTQALMIAKTGKFVPLAPFSSLASIGYYGGVIGCVAGVQRFICGGIAVARGGRHDVLNEIFGVGGVYIYMRTILSSDTRVLWNNRFVAGALVGTVAYANLAP</sequence>